<dbReference type="Pfam" id="PF00155">
    <property type="entry name" value="Aminotran_1_2"/>
    <property type="match status" value="1"/>
</dbReference>
<sequence>MSNSADETYPPFKVQIAERVTRLPPYLFGRINGMLHTKRRAGDDVIDLGMGNPSDPPHQSVIDKLSEAAQDEGNHGYSKNIGIVNLRREVASKYHRKYGARLDPESEVIVCLGSKEGFSHMCLALMGPGDTAIVPAPYFPIHVYSVALASANVISLEVANSEKFLANIAYTCEHLYPKPKLLVLNYPHNPSSVVVEQWFFDEVVKLARKYGFMVLSDFAYADVAYDGYQPPSFLASKGAIDVGVEFTTMSKGYNMAGWRVGYCCGNAEMIRALGTIKGYYDYGMFQAIQIAAIVALRNTDTAVEEQSKIYQGRRNALCDGLSRLGWNITPPKAGMFVWAPIPDLWRQRMSTMDFGMMLLEKGNVAVSPGSGFGPAGEGYLRMSLVENEERLKQAVRQIKNCLRDAEANFSTKPPAAQPAAT</sequence>
<dbReference type="InterPro" id="IPR004839">
    <property type="entry name" value="Aminotransferase_I/II_large"/>
</dbReference>
<dbReference type="Proteomes" id="UP000326837">
    <property type="component" value="Chromosome"/>
</dbReference>
<evidence type="ECO:0000256" key="2">
    <source>
        <dbReference type="ARBA" id="ARBA00022576"/>
    </source>
</evidence>
<dbReference type="EC" id="2.6.1.1" evidence="5"/>
<dbReference type="RefSeq" id="WP_152097808.1">
    <property type="nucleotide sequence ID" value="NZ_AP021861.1"/>
</dbReference>
<dbReference type="CDD" id="cd00609">
    <property type="entry name" value="AAT_like"/>
    <property type="match status" value="1"/>
</dbReference>
<dbReference type="GO" id="GO:0030170">
    <property type="term" value="F:pyridoxal phosphate binding"/>
    <property type="evidence" value="ECO:0007669"/>
    <property type="project" value="InterPro"/>
</dbReference>
<dbReference type="KEGG" id="lpav:PLANPX_1330"/>
<keyword evidence="6" id="KW-1185">Reference proteome</keyword>
<keyword evidence="2 5" id="KW-0032">Aminotransferase</keyword>
<dbReference type="Gene3D" id="3.40.640.10">
    <property type="entry name" value="Type I PLP-dependent aspartate aminotransferase-like (Major domain)"/>
    <property type="match status" value="1"/>
</dbReference>
<dbReference type="InterPro" id="IPR015422">
    <property type="entry name" value="PyrdxlP-dep_Trfase_small"/>
</dbReference>
<dbReference type="SUPFAM" id="SSF53383">
    <property type="entry name" value="PLP-dependent transferases"/>
    <property type="match status" value="1"/>
</dbReference>
<dbReference type="InterPro" id="IPR015424">
    <property type="entry name" value="PyrdxlP-dep_Trfase"/>
</dbReference>
<evidence type="ECO:0000313" key="6">
    <source>
        <dbReference type="Proteomes" id="UP000326837"/>
    </source>
</evidence>
<dbReference type="AlphaFoldDB" id="A0A5K7X5A8"/>
<evidence type="ECO:0000256" key="3">
    <source>
        <dbReference type="ARBA" id="ARBA00022679"/>
    </source>
</evidence>
<dbReference type="GO" id="GO:0004069">
    <property type="term" value="F:L-aspartate:2-oxoglutarate aminotransferase activity"/>
    <property type="evidence" value="ECO:0007669"/>
    <property type="project" value="UniProtKB-EC"/>
</dbReference>
<dbReference type="PANTHER" id="PTHR42832">
    <property type="entry name" value="AMINO ACID AMINOTRANSFERASE"/>
    <property type="match status" value="1"/>
</dbReference>
<dbReference type="Gene3D" id="3.90.1150.10">
    <property type="entry name" value="Aspartate Aminotransferase, domain 1"/>
    <property type="match status" value="1"/>
</dbReference>
<proteinExistence type="predicted"/>
<evidence type="ECO:0000256" key="1">
    <source>
        <dbReference type="ARBA" id="ARBA00001933"/>
    </source>
</evidence>
<organism evidence="5 6">
    <name type="scientific">Lacipirellula parvula</name>
    <dbReference type="NCBI Taxonomy" id="2650471"/>
    <lineage>
        <taxon>Bacteria</taxon>
        <taxon>Pseudomonadati</taxon>
        <taxon>Planctomycetota</taxon>
        <taxon>Planctomycetia</taxon>
        <taxon>Pirellulales</taxon>
        <taxon>Lacipirellulaceae</taxon>
        <taxon>Lacipirellula</taxon>
    </lineage>
</organism>
<dbReference type="PANTHER" id="PTHR42832:SF1">
    <property type="entry name" value="GLUTAMATE-PYRUVATE AMINOTRANSFERASE ALAC"/>
    <property type="match status" value="1"/>
</dbReference>
<keyword evidence="3 5" id="KW-0808">Transferase</keyword>
<comment type="cofactor">
    <cofactor evidence="1">
        <name>pyridoxal 5'-phosphate</name>
        <dbReference type="ChEBI" id="CHEBI:597326"/>
    </cofactor>
</comment>
<reference evidence="6" key="1">
    <citation type="submission" date="2019-10" db="EMBL/GenBank/DDBJ databases">
        <title>Lacipirellula parvula gen. nov., sp. nov., representing a lineage of planctomycetes widespread in freshwater anoxic habitats, and description of the family Lacipirellulaceae.</title>
        <authorList>
            <person name="Dedysh S.N."/>
            <person name="Kulichevskaya I.S."/>
            <person name="Beletsky A.V."/>
            <person name="Rakitin A.L."/>
            <person name="Mardanov A.V."/>
            <person name="Ivanova A.A."/>
            <person name="Saltykova V.X."/>
            <person name="Rijpstra W.I.C."/>
            <person name="Sinninghe Damste J.S."/>
            <person name="Ravin N.V."/>
        </authorList>
    </citation>
    <scope>NUCLEOTIDE SEQUENCE [LARGE SCALE GENOMIC DNA]</scope>
    <source>
        <strain evidence="6">PX69</strain>
    </source>
</reference>
<gene>
    <name evidence="5" type="ORF">PLANPX_1330</name>
</gene>
<accession>A0A5K7X5A8</accession>
<name>A0A5K7X5A8_9BACT</name>
<dbReference type="InterPro" id="IPR015421">
    <property type="entry name" value="PyrdxlP-dep_Trfase_major"/>
</dbReference>
<evidence type="ECO:0000313" key="5">
    <source>
        <dbReference type="EMBL" id="BBO31718.1"/>
    </source>
</evidence>
<dbReference type="EMBL" id="AP021861">
    <property type="protein sequence ID" value="BBO31718.1"/>
    <property type="molecule type" value="Genomic_DNA"/>
</dbReference>
<evidence type="ECO:0000259" key="4">
    <source>
        <dbReference type="Pfam" id="PF00155"/>
    </source>
</evidence>
<feature type="domain" description="Aminotransferase class I/classII large" evidence="4">
    <location>
        <begin position="44"/>
        <end position="398"/>
    </location>
</feature>
<dbReference type="InterPro" id="IPR050881">
    <property type="entry name" value="LL-DAP_aminotransferase"/>
</dbReference>
<protein>
    <submittedName>
        <fullName evidence="5">Aspartate aminotransferase</fullName>
        <ecNumber evidence="5">2.6.1.1</ecNumber>
    </submittedName>
</protein>